<feature type="chain" id="PRO_5038940270" evidence="2">
    <location>
        <begin position="27"/>
        <end position="353"/>
    </location>
</feature>
<dbReference type="EMBL" id="SMKZ01000015">
    <property type="protein sequence ID" value="TDE10176.1"/>
    <property type="molecule type" value="Genomic_DNA"/>
</dbReference>
<dbReference type="AlphaFoldDB" id="A0A4R5D9F0"/>
<dbReference type="Pfam" id="PF13416">
    <property type="entry name" value="SBP_bac_8"/>
    <property type="match status" value="1"/>
</dbReference>
<dbReference type="Proteomes" id="UP000294739">
    <property type="component" value="Unassembled WGS sequence"/>
</dbReference>
<evidence type="ECO:0000313" key="4">
    <source>
        <dbReference type="Proteomes" id="UP000294739"/>
    </source>
</evidence>
<keyword evidence="1 2" id="KW-0732">Signal</keyword>
<dbReference type="InterPro" id="IPR006059">
    <property type="entry name" value="SBP"/>
</dbReference>
<dbReference type="Gene3D" id="3.40.190.10">
    <property type="entry name" value="Periplasmic binding protein-like II"/>
    <property type="match status" value="2"/>
</dbReference>
<dbReference type="PANTHER" id="PTHR30006">
    <property type="entry name" value="THIAMINE-BINDING PERIPLASMIC PROTEIN-RELATED"/>
    <property type="match status" value="1"/>
</dbReference>
<evidence type="ECO:0000313" key="3">
    <source>
        <dbReference type="EMBL" id="TDE10176.1"/>
    </source>
</evidence>
<dbReference type="PROSITE" id="PS51257">
    <property type="entry name" value="PROKAR_LIPOPROTEIN"/>
    <property type="match status" value="1"/>
</dbReference>
<accession>A0A4R5D9F0</accession>
<proteinExistence type="predicted"/>
<dbReference type="InParanoid" id="A0A4R5D9F0"/>
<keyword evidence="4" id="KW-1185">Reference proteome</keyword>
<comment type="caution">
    <text evidence="3">The sequence shown here is derived from an EMBL/GenBank/DDBJ whole genome shotgun (WGS) entry which is preliminary data.</text>
</comment>
<dbReference type="SUPFAM" id="SSF53850">
    <property type="entry name" value="Periplasmic binding protein-like II"/>
    <property type="match status" value="1"/>
</dbReference>
<sequence length="353" mass="38711">MKYRLVKARPLRLLVAAGVVSGLALTACGGGDSTNGVRAEVPDDWDAVVEAAKEEGTVQLYFSIGQDVIDNLSEGFKSKYPEIDVEVYRSTGGSATLIERMENDMAAESWVADVVDLAAPLWLEDALDRGIVATDVDVPHAEGWDPEYWKDGTMVLMPTVLCVAYNTDLVDPDEVPTSWEEMADSRWADRMAIFEPRPDTDSHTNLYQLYLEEFGEDFITDITELDPRVWDNANSLAESVAAGESAIGPAFTHKAEDLKKNGAPLDYVILEPAPTFMNTTFVASDAPHPNAARVFLDYALSEDGQRAIAGEGRGNSLLDIPDAIENPEEMYLPDIHETAENYDLIMDLLGRSG</sequence>
<name>A0A4R5D9F0_9ACTN</name>
<gene>
    <name evidence="3" type="ORF">E1269_12760</name>
</gene>
<evidence type="ECO:0000256" key="2">
    <source>
        <dbReference type="SAM" id="SignalP"/>
    </source>
</evidence>
<organism evidence="3 4">
    <name type="scientific">Jiangella asiatica</name>
    <dbReference type="NCBI Taxonomy" id="2530372"/>
    <lineage>
        <taxon>Bacteria</taxon>
        <taxon>Bacillati</taxon>
        <taxon>Actinomycetota</taxon>
        <taxon>Actinomycetes</taxon>
        <taxon>Jiangellales</taxon>
        <taxon>Jiangellaceae</taxon>
        <taxon>Jiangella</taxon>
    </lineage>
</organism>
<reference evidence="3 4" key="1">
    <citation type="submission" date="2019-03" db="EMBL/GenBank/DDBJ databases">
        <title>Draft genome sequences of novel Actinobacteria.</title>
        <authorList>
            <person name="Sahin N."/>
            <person name="Ay H."/>
            <person name="Saygin H."/>
        </authorList>
    </citation>
    <scope>NUCLEOTIDE SEQUENCE [LARGE SCALE GENOMIC DNA]</scope>
    <source>
        <strain evidence="3 4">5K138</strain>
    </source>
</reference>
<dbReference type="RefSeq" id="WP_131894989.1">
    <property type="nucleotide sequence ID" value="NZ_SMKZ01000015.1"/>
</dbReference>
<feature type="signal peptide" evidence="2">
    <location>
        <begin position="1"/>
        <end position="26"/>
    </location>
</feature>
<protein>
    <submittedName>
        <fullName evidence="3">Extracellular solute-binding protein</fullName>
    </submittedName>
</protein>
<dbReference type="OrthoDB" id="366726at2"/>
<evidence type="ECO:0000256" key="1">
    <source>
        <dbReference type="ARBA" id="ARBA00022729"/>
    </source>
</evidence>